<dbReference type="InterPro" id="IPR036188">
    <property type="entry name" value="FAD/NAD-bd_sf"/>
</dbReference>
<evidence type="ECO:0000256" key="1">
    <source>
        <dbReference type="ARBA" id="ARBA00001974"/>
    </source>
</evidence>
<dbReference type="PRINTS" id="PR00368">
    <property type="entry name" value="FADPNR"/>
</dbReference>
<accession>A0A3N0BZZ2</accession>
<dbReference type="AlphaFoldDB" id="A0A3N0BZZ2"/>
<evidence type="ECO:0000256" key="2">
    <source>
        <dbReference type="ARBA" id="ARBA00022630"/>
    </source>
</evidence>
<feature type="domain" description="FAD/NAD(P)-binding" evidence="5">
    <location>
        <begin position="210"/>
        <end position="273"/>
    </location>
</feature>
<evidence type="ECO:0000256" key="4">
    <source>
        <dbReference type="SAM" id="MobiDB-lite"/>
    </source>
</evidence>
<evidence type="ECO:0000313" key="7">
    <source>
        <dbReference type="Proteomes" id="UP000273807"/>
    </source>
</evidence>
<dbReference type="Pfam" id="PF07992">
    <property type="entry name" value="Pyr_redox_2"/>
    <property type="match status" value="1"/>
</dbReference>
<protein>
    <submittedName>
        <fullName evidence="6">Pyridine nucleotide-disulfide oxidoreductase</fullName>
    </submittedName>
</protein>
<organism evidence="6 7">
    <name type="scientific">Arthrobacter oryzae</name>
    <dbReference type="NCBI Taxonomy" id="409290"/>
    <lineage>
        <taxon>Bacteria</taxon>
        <taxon>Bacillati</taxon>
        <taxon>Actinomycetota</taxon>
        <taxon>Actinomycetes</taxon>
        <taxon>Micrococcales</taxon>
        <taxon>Micrococcaceae</taxon>
        <taxon>Arthrobacter</taxon>
    </lineage>
</organism>
<keyword evidence="2" id="KW-0285">Flavoprotein</keyword>
<dbReference type="PANTHER" id="PTHR43429:SF3">
    <property type="entry name" value="NITRITE REDUCTASE [NAD(P)H]"/>
    <property type="match status" value="1"/>
</dbReference>
<dbReference type="InterPro" id="IPR023753">
    <property type="entry name" value="FAD/NAD-binding_dom"/>
</dbReference>
<evidence type="ECO:0000313" key="6">
    <source>
        <dbReference type="EMBL" id="RNL55466.1"/>
    </source>
</evidence>
<dbReference type="GO" id="GO:0016491">
    <property type="term" value="F:oxidoreductase activity"/>
    <property type="evidence" value="ECO:0007669"/>
    <property type="project" value="InterPro"/>
</dbReference>
<dbReference type="PANTHER" id="PTHR43429">
    <property type="entry name" value="PYRIDINE NUCLEOTIDE-DISULFIDE OXIDOREDUCTASE DOMAIN-CONTAINING"/>
    <property type="match status" value="1"/>
</dbReference>
<dbReference type="OrthoDB" id="9802028at2"/>
<sequence>MSVSAATAAPTVSAAAGPSAAAHSTAPSGTAPPGHRIVIAGAGPAARELVRSLTRTPFAGVITVLSNRDDAPAELLELAALPRVSVRFGQPASFVDPMGRLVTTTDGLEFGYDELVIATGAGPAEAPVEGGAGCLSYSTIDDAGLLGETVRDIALVLGRRPLGILVGTGAAAGQAEAVLRARGVRPVRTTLRPSAALPPVPGSALLSTGIVFADGSSMSGDLVVLAEERVARDGLAASAGLATATGGGIVIGQDFRTSVPGIWALGDAAAYDGVRLGLLLSAGTAAAACASHLLHATASGRAGDSVPWPAAGPDAVAA</sequence>
<keyword evidence="3" id="KW-0274">FAD</keyword>
<feature type="region of interest" description="Disordered" evidence="4">
    <location>
        <begin position="1"/>
        <end position="36"/>
    </location>
</feature>
<dbReference type="SUPFAM" id="SSF51905">
    <property type="entry name" value="FAD/NAD(P)-binding domain"/>
    <property type="match status" value="1"/>
</dbReference>
<comment type="caution">
    <text evidence="6">The sequence shown here is derived from an EMBL/GenBank/DDBJ whole genome shotgun (WGS) entry which is preliminary data.</text>
</comment>
<evidence type="ECO:0000259" key="5">
    <source>
        <dbReference type="Pfam" id="PF07992"/>
    </source>
</evidence>
<gene>
    <name evidence="6" type="ORF">D7003_09805</name>
</gene>
<feature type="compositionally biased region" description="Low complexity" evidence="4">
    <location>
        <begin position="1"/>
        <end position="33"/>
    </location>
</feature>
<dbReference type="Gene3D" id="3.50.50.60">
    <property type="entry name" value="FAD/NAD(P)-binding domain"/>
    <property type="match status" value="2"/>
</dbReference>
<comment type="cofactor">
    <cofactor evidence="1">
        <name>FAD</name>
        <dbReference type="ChEBI" id="CHEBI:57692"/>
    </cofactor>
</comment>
<name>A0A3N0BZZ2_9MICC</name>
<dbReference type="RefSeq" id="WP_123255271.1">
    <property type="nucleotide sequence ID" value="NZ_RBED01000092.1"/>
</dbReference>
<dbReference type="EMBL" id="RBED01000092">
    <property type="protein sequence ID" value="RNL55466.1"/>
    <property type="molecule type" value="Genomic_DNA"/>
</dbReference>
<dbReference type="InterPro" id="IPR050260">
    <property type="entry name" value="FAD-bd_OxRdtase"/>
</dbReference>
<dbReference type="Proteomes" id="UP000273807">
    <property type="component" value="Unassembled WGS sequence"/>
</dbReference>
<evidence type="ECO:0000256" key="3">
    <source>
        <dbReference type="ARBA" id="ARBA00022827"/>
    </source>
</evidence>
<proteinExistence type="predicted"/>
<keyword evidence="7" id="KW-1185">Reference proteome</keyword>
<reference evidence="6 7" key="1">
    <citation type="submission" date="2018-10" db="EMBL/GenBank/DDBJ databases">
        <title>Genome sequencing of Arthrobacter oryzae TNB02.</title>
        <authorList>
            <person name="Cho Y.-J."/>
            <person name="Cho A."/>
            <person name="Kim O.-S."/>
        </authorList>
    </citation>
    <scope>NUCLEOTIDE SEQUENCE [LARGE SCALE GENOMIC DNA]</scope>
    <source>
        <strain evidence="6 7">TNB02</strain>
    </source>
</reference>